<accession>A0A240E2S3</accession>
<gene>
    <name evidence="2" type="ORF">SAMN05421731_101111</name>
</gene>
<name>A0A240E2S3_9GAMM</name>
<dbReference type="AlphaFoldDB" id="A0A240E2S3"/>
<sequence>MQKIITFAVALLACSFSLVQAATTPNGDAVSQAYAISSALKTQEHIPGISLIGGQITHSQPVIRSGKLPYIISYVGSVRNSLSASNDYFDQFLTTGGWTDNYHNSIRFYSYNGSATIGYYAIRLPGSRQEVWLRNTGRSVCSGGVQRAFSSDVLGNLVYATAANIVWSCTTHGYQFSENTGGGITINYRGTIYTTTNYSVTQSGTKYYRIAQVNQPLGKKLNFSYDNNLNMLSVMEEHNNKLSFLRNYNTPNQTIADKRLVTGVELTMAGSSVKQTASLSYESYNSQDANGQSGSIFYPVTVTSDAYGKTTFTYKPIKQWGIDGYLKSKGITVSNSNAAILSSIKNAANITQREWLVSQNYLNYDSNTKTYGTARVTLQVRSPVDASYASDYTVNYDDNNRTVDVNIRPDGMSTGTVYYRITPKPVYKTSIDGTTYYDDGESEISITGGSFPALTIGGGYPQKIRYTKLV</sequence>
<keyword evidence="3" id="KW-1185">Reference proteome</keyword>
<dbReference type="EMBL" id="OANT01000001">
    <property type="protein sequence ID" value="SNX43077.1"/>
    <property type="molecule type" value="Genomic_DNA"/>
</dbReference>
<organism evidence="2 3">
    <name type="scientific">Acinetobacter puyangensis</name>
    <dbReference type="NCBI Taxonomy" id="1096779"/>
    <lineage>
        <taxon>Bacteria</taxon>
        <taxon>Pseudomonadati</taxon>
        <taxon>Pseudomonadota</taxon>
        <taxon>Gammaproteobacteria</taxon>
        <taxon>Moraxellales</taxon>
        <taxon>Moraxellaceae</taxon>
        <taxon>Acinetobacter</taxon>
    </lineage>
</organism>
<dbReference type="OrthoDB" id="9955829at2"/>
<reference evidence="3" key="1">
    <citation type="submission" date="2016-09" db="EMBL/GenBank/DDBJ databases">
        <authorList>
            <person name="Varghese N."/>
            <person name="Submissions S."/>
        </authorList>
    </citation>
    <scope>NUCLEOTIDE SEQUENCE [LARGE SCALE GENOMIC DNA]</scope>
    <source>
        <strain evidence="3">ANC 4466</strain>
    </source>
</reference>
<protein>
    <recommendedName>
        <fullName evidence="4">YD repeat-containing protein</fullName>
    </recommendedName>
</protein>
<evidence type="ECO:0008006" key="4">
    <source>
        <dbReference type="Google" id="ProtNLM"/>
    </source>
</evidence>
<evidence type="ECO:0000313" key="2">
    <source>
        <dbReference type="EMBL" id="SNX43077.1"/>
    </source>
</evidence>
<evidence type="ECO:0000256" key="1">
    <source>
        <dbReference type="SAM" id="SignalP"/>
    </source>
</evidence>
<dbReference type="Proteomes" id="UP000219042">
    <property type="component" value="Unassembled WGS sequence"/>
</dbReference>
<proteinExistence type="predicted"/>
<evidence type="ECO:0000313" key="3">
    <source>
        <dbReference type="Proteomes" id="UP000219042"/>
    </source>
</evidence>
<keyword evidence="1" id="KW-0732">Signal</keyword>
<feature type="signal peptide" evidence="1">
    <location>
        <begin position="1"/>
        <end position="21"/>
    </location>
</feature>
<feature type="chain" id="PRO_5012060029" description="YD repeat-containing protein" evidence="1">
    <location>
        <begin position="22"/>
        <end position="470"/>
    </location>
</feature>
<dbReference type="RefSeq" id="WP_097077416.1">
    <property type="nucleotide sequence ID" value="NZ_BAABHT010000020.1"/>
</dbReference>